<evidence type="ECO:0000313" key="2">
    <source>
        <dbReference type="Proteomes" id="UP000886998"/>
    </source>
</evidence>
<comment type="caution">
    <text evidence="1">The sequence shown here is derived from an EMBL/GenBank/DDBJ whole genome shotgun (WGS) entry which is preliminary data.</text>
</comment>
<accession>A0A8X6XBH9</accession>
<organism evidence="1 2">
    <name type="scientific">Trichonephila inaurata madagascariensis</name>
    <dbReference type="NCBI Taxonomy" id="2747483"/>
    <lineage>
        <taxon>Eukaryota</taxon>
        <taxon>Metazoa</taxon>
        <taxon>Ecdysozoa</taxon>
        <taxon>Arthropoda</taxon>
        <taxon>Chelicerata</taxon>
        <taxon>Arachnida</taxon>
        <taxon>Araneae</taxon>
        <taxon>Araneomorphae</taxon>
        <taxon>Entelegynae</taxon>
        <taxon>Araneoidea</taxon>
        <taxon>Nephilidae</taxon>
        <taxon>Trichonephila</taxon>
        <taxon>Trichonephila inaurata</taxon>
    </lineage>
</organism>
<gene>
    <name evidence="1" type="ORF">TNIN_410181</name>
</gene>
<evidence type="ECO:0000313" key="1">
    <source>
        <dbReference type="EMBL" id="GFY50353.1"/>
    </source>
</evidence>
<keyword evidence="2" id="KW-1185">Reference proteome</keyword>
<dbReference type="EMBL" id="BMAV01007424">
    <property type="protein sequence ID" value="GFY50353.1"/>
    <property type="molecule type" value="Genomic_DNA"/>
</dbReference>
<reference evidence="1" key="1">
    <citation type="submission" date="2020-08" db="EMBL/GenBank/DDBJ databases">
        <title>Multicomponent nature underlies the extraordinary mechanical properties of spider dragline silk.</title>
        <authorList>
            <person name="Kono N."/>
            <person name="Nakamura H."/>
            <person name="Mori M."/>
            <person name="Yoshida Y."/>
            <person name="Ohtoshi R."/>
            <person name="Malay A.D."/>
            <person name="Moran D.A.P."/>
            <person name="Tomita M."/>
            <person name="Numata K."/>
            <person name="Arakawa K."/>
        </authorList>
    </citation>
    <scope>NUCLEOTIDE SEQUENCE</scope>
</reference>
<dbReference type="AlphaFoldDB" id="A0A8X6XBH9"/>
<proteinExistence type="predicted"/>
<dbReference type="Proteomes" id="UP000886998">
    <property type="component" value="Unassembled WGS sequence"/>
</dbReference>
<protein>
    <submittedName>
        <fullName evidence="1">Uncharacterized protein</fullName>
    </submittedName>
</protein>
<name>A0A8X6XBH9_9ARAC</name>
<sequence length="97" mass="11390">MIYGWLLPLLHSQRGDRNNPMNKGPIHYAHILRFWALSHLPIMDEFPFGIERSWEQKEELFCSERTTNFSAFIAYIKYGSSKTTFEEDAGIFTENSN</sequence>